<reference evidence="4" key="1">
    <citation type="submission" date="2022-10" db="EMBL/GenBank/DDBJ databases">
        <authorList>
            <person name="Chen Y."/>
            <person name="Dougan E. K."/>
            <person name="Chan C."/>
            <person name="Rhodes N."/>
            <person name="Thang M."/>
        </authorList>
    </citation>
    <scope>NUCLEOTIDE SEQUENCE</scope>
</reference>
<dbReference type="Gene3D" id="3.30.420.10">
    <property type="entry name" value="Ribonuclease H-like superfamily/Ribonuclease H"/>
    <property type="match status" value="1"/>
</dbReference>
<evidence type="ECO:0000313" key="5">
    <source>
        <dbReference type="EMBL" id="CAL4769605.1"/>
    </source>
</evidence>
<dbReference type="SUPFAM" id="SSF53335">
    <property type="entry name" value="S-adenosyl-L-methionine-dependent methyltransferases"/>
    <property type="match status" value="1"/>
</dbReference>
<dbReference type="OrthoDB" id="445826at2759"/>
<dbReference type="EMBL" id="CAMXCT010000701">
    <property type="protein sequence ID" value="CAI3982293.1"/>
    <property type="molecule type" value="Genomic_DNA"/>
</dbReference>
<dbReference type="InterPro" id="IPR002156">
    <property type="entry name" value="RNaseH_domain"/>
</dbReference>
<keyword evidence="2" id="KW-0808">Transferase</keyword>
<evidence type="ECO:0000313" key="4">
    <source>
        <dbReference type="EMBL" id="CAI3982293.1"/>
    </source>
</evidence>
<evidence type="ECO:0000313" key="6">
    <source>
        <dbReference type="Proteomes" id="UP001152797"/>
    </source>
</evidence>
<dbReference type="InterPro" id="IPR001525">
    <property type="entry name" value="C5_MeTfrase"/>
</dbReference>
<dbReference type="GO" id="GO:0032259">
    <property type="term" value="P:methylation"/>
    <property type="evidence" value="ECO:0007669"/>
    <property type="project" value="UniProtKB-KW"/>
</dbReference>
<evidence type="ECO:0000259" key="3">
    <source>
        <dbReference type="PROSITE" id="PS50879"/>
    </source>
</evidence>
<gene>
    <name evidence="4" type="ORF">C1SCF055_LOCUS10002</name>
</gene>
<dbReference type="GO" id="GO:0004523">
    <property type="term" value="F:RNA-DNA hybrid ribonuclease activity"/>
    <property type="evidence" value="ECO:0007669"/>
    <property type="project" value="InterPro"/>
</dbReference>
<dbReference type="InterPro" id="IPR029063">
    <property type="entry name" value="SAM-dependent_MTases_sf"/>
</dbReference>
<dbReference type="GO" id="GO:0003676">
    <property type="term" value="F:nucleic acid binding"/>
    <property type="evidence" value="ECO:0007669"/>
    <property type="project" value="InterPro"/>
</dbReference>
<organism evidence="4">
    <name type="scientific">Cladocopium goreaui</name>
    <dbReference type="NCBI Taxonomy" id="2562237"/>
    <lineage>
        <taxon>Eukaryota</taxon>
        <taxon>Sar</taxon>
        <taxon>Alveolata</taxon>
        <taxon>Dinophyceae</taxon>
        <taxon>Suessiales</taxon>
        <taxon>Symbiodiniaceae</taxon>
        <taxon>Cladocopium</taxon>
    </lineage>
</organism>
<dbReference type="PROSITE" id="PS50879">
    <property type="entry name" value="RNASE_H_1"/>
    <property type="match status" value="1"/>
</dbReference>
<dbReference type="Gene3D" id="3.40.50.150">
    <property type="entry name" value="Vaccinia Virus protein VP39"/>
    <property type="match status" value="1"/>
</dbReference>
<name>A0A9P1FN73_9DINO</name>
<dbReference type="Pfam" id="PF00075">
    <property type="entry name" value="RNase_H"/>
    <property type="match status" value="1"/>
</dbReference>
<keyword evidence="1" id="KW-0489">Methyltransferase</keyword>
<dbReference type="InterPro" id="IPR036397">
    <property type="entry name" value="RNaseH_sf"/>
</dbReference>
<evidence type="ECO:0000256" key="2">
    <source>
        <dbReference type="ARBA" id="ARBA00022679"/>
    </source>
</evidence>
<dbReference type="Pfam" id="PF00145">
    <property type="entry name" value="DNA_methylase"/>
    <property type="match status" value="1"/>
</dbReference>
<protein>
    <recommendedName>
        <fullName evidence="3">RNase H type-1 domain-containing protein</fullName>
    </recommendedName>
</protein>
<dbReference type="InterPro" id="IPR012337">
    <property type="entry name" value="RNaseH-like_sf"/>
</dbReference>
<dbReference type="EMBL" id="CAMXCT030000701">
    <property type="protein sequence ID" value="CAL4769605.1"/>
    <property type="molecule type" value="Genomic_DNA"/>
</dbReference>
<sequence length="1962" mass="219187">MAMEYPMHFSSTDNGGLLDVVCKVKIFDDAHESHLLTARDGTDFIYKGCLHDGFHCYTIFNGVMMQQFPIPIVVSTSGTKVLGHHSHSWESLKSVVDLCAGFGGLAQGATAAGFTVQVAVDHNQRMLDLYSKAGDSHLICGDIGAQSVMHEIWAHSGGAGTFTCGFSCQPFSRLGDGKSQADERANCFSQSRLEAKGIHGCITRSAVFPDGTSLMRHVHPNEAMGLNTFDPIIDFGQEVRLTLAAVGQLACPAQALWILSEVLARIDMMKHARTFTKSEQLQAYRSWLLMRCRQVWPAQVEPVTDQTILTLATFWGQHKDLSLGELLFPLRWEGQIEGTISIAAVLDHLIRMREGTAPTVPDADPKTPPISDVDEVPVFDQPVISEDIATSGCMVAEFCTVIFSNSDEPPLRFQPRCGSTISQFLNAHEKLIGTFEVEKIVLNDLPVPIDHVLAVGQVLEVQLKTPVLQLDAQLPIVSPTAEWSQPIDDSGVKSPLRKVSKFDVGECVTPSALLPDDTAWLDARPLVGLQSEQFLKLGMPSIQNAQQLWSLRHQYLRTEDRIQVLDNQERFWADDEIRFHLHAVVQASLEMSVRLGRKVQPVCVLDPLIATAWIQHRGFDCHQWATDHPEILRDGIPIVTVILIDQHWFPLFMSPLQGVLHVHTWDGMNASHEGLDLLMDKLAVALGLTNAMIRREHRLFFTSDLCGALAVAFLRYALVGLQLPSDCTEATVIHAKLKEAYMTELRRCQIARRPWIWGAGDKRPTVSPSSDLHLAVNISRDQRIDLINEKGMALADDEMRFHLMQLVANQPASSSASVQKFTFMAQEFLSTAENCRGLAMLHNEHWMPVIFLRHHGQVFMILEQNPVVSELSLHPGIQQILIAPFWEVDELFWRSHAEDPDTRLQAYVRHVSRQGVHSDHARKLWGSILRATGFTPSFAGWWEQNHAKVFGAPERLPFVPPTLDIAERVFDSFAIAFRKFEQELHGASRNYARQKRDMNPNAIFHDLQAPRENGVALLIKPIVAKVESVNSAHGEIVLDREVCFDLAHPVFCNGKMLDVAHADTDAVWAANVEDVPVGATVSQTSCRGTDAELFALFLTAWKQMWERHHSIPSSRWEPILQFARAKLVFPLLRWPAIDSEALVHSIAHKKVSTSGGLDGVTLVDLKSMPSQACSNFVDMFHHAELTGEWPIQVIAGRVSCLAKTAQPTDALDFRPITVLGLLYRCWSTFHAKHAIRAIEGILPTGLYGSRAHRHAGQVWSHLLWTIELAYENQTPLCGIMADIQKAFNFLSRPVVMECCALIGIPFHVLRGWAGALSRMPRRFQIHGSLSPPAYSNCGLPEGCALSCLGMMVVDIVFHEYMLHFFPLCQPLSYVDDWQVLVMDPSMLQPVFRCLEEFTALLDLFLVRRTTHTWSISAEGRAQLRSQGFGLVGFSKNLGAHVQYTRQHTNKVLMDRVTGAQGLWTKLRYSASPYAQKVRALKCAAWPRCLHAVAATTVSKVTFAALRSGAMRGLKADVAGANPMVHLGLVEPPSTVLTCSGWSLAATTQHQWDEYLVALTPSPGPINIFTDGSCFGQHSVQTRFAGWAVVFAATEAIHDCTGSLVLDSGVLPGYLQSAVRAEIFAVLRALLITQDLECKVMIWCDCDAVVKRMRRLLVGHDLKIGCSHSDLWTLIQKCIRRRRGPTMITRVAAHQEEHTAKDVFTEWCIRHNALADRQAVRANGTRPASFWSLFHSHLSALDNITGINRAIQQVQLDISREVVRLGEPAKLDVAPLDLELPPPSKAWCPLPALQIPAQAVRWYGDVMVRWIVSWFWQAVAESDLEPVWVSHYQLYIDYMCSTGHPGPVHINGWIDGARLSHLHLRGLAFRTRARWFVKVWKETLRHQGIVLESAFGRPHSQVILLHTGCVSLPWPRDRLQSVDRWMFARSQSAFKRQSTALDSLPFADAHSEFPPCYRTTVGT</sequence>
<feature type="domain" description="RNase H type-1" evidence="3">
    <location>
        <begin position="1561"/>
        <end position="1723"/>
    </location>
</feature>
<accession>A0A9P1FN73</accession>
<dbReference type="SUPFAM" id="SSF53098">
    <property type="entry name" value="Ribonuclease H-like"/>
    <property type="match status" value="1"/>
</dbReference>
<comment type="caution">
    <text evidence="4">The sequence shown here is derived from an EMBL/GenBank/DDBJ whole genome shotgun (WGS) entry which is preliminary data.</text>
</comment>
<reference evidence="5 6" key="2">
    <citation type="submission" date="2024-05" db="EMBL/GenBank/DDBJ databases">
        <authorList>
            <person name="Chen Y."/>
            <person name="Shah S."/>
            <person name="Dougan E. K."/>
            <person name="Thang M."/>
            <person name="Chan C."/>
        </authorList>
    </citation>
    <scope>NUCLEOTIDE SEQUENCE [LARGE SCALE GENOMIC DNA]</scope>
</reference>
<dbReference type="Proteomes" id="UP001152797">
    <property type="component" value="Unassembled WGS sequence"/>
</dbReference>
<dbReference type="GO" id="GO:0008168">
    <property type="term" value="F:methyltransferase activity"/>
    <property type="evidence" value="ECO:0007669"/>
    <property type="project" value="UniProtKB-KW"/>
</dbReference>
<keyword evidence="6" id="KW-1185">Reference proteome</keyword>
<proteinExistence type="predicted"/>
<evidence type="ECO:0000256" key="1">
    <source>
        <dbReference type="ARBA" id="ARBA00022603"/>
    </source>
</evidence>
<dbReference type="EMBL" id="CAMXCT020000701">
    <property type="protein sequence ID" value="CAL1135668.1"/>
    <property type="molecule type" value="Genomic_DNA"/>
</dbReference>